<evidence type="ECO:0000256" key="2">
    <source>
        <dbReference type="SAM" id="Phobius"/>
    </source>
</evidence>
<reference evidence="3 4" key="1">
    <citation type="submission" date="2024-10" db="EMBL/GenBank/DDBJ databases">
        <authorList>
            <person name="Kim D."/>
        </authorList>
    </citation>
    <scope>NUCLEOTIDE SEQUENCE [LARGE SCALE GENOMIC DNA]</scope>
    <source>
        <strain evidence="3">BH-2024</strain>
    </source>
</reference>
<name>A0ABD2MDA6_9BILA</name>
<sequence>MLGFSALNSFLKIGIESGAKKLIEFVTPKRNSPKKEPRRRKRGGSRAHTEWSAWLKFISWALLYIIFILLIIAAVIALFVLIVLAAESDGDGCGDFFYFGGTTSSSSSSYGGSGSGQYSFSESCSAIFDDLRD</sequence>
<feature type="region of interest" description="Disordered" evidence="1">
    <location>
        <begin position="29"/>
        <end position="48"/>
    </location>
</feature>
<feature type="compositionally biased region" description="Basic residues" evidence="1">
    <location>
        <begin position="36"/>
        <end position="45"/>
    </location>
</feature>
<keyword evidence="2" id="KW-0472">Membrane</keyword>
<proteinExistence type="predicted"/>
<dbReference type="EMBL" id="JBICBT010000030">
    <property type="protein sequence ID" value="KAL3125507.1"/>
    <property type="molecule type" value="Genomic_DNA"/>
</dbReference>
<evidence type="ECO:0000256" key="1">
    <source>
        <dbReference type="SAM" id="MobiDB-lite"/>
    </source>
</evidence>
<evidence type="ECO:0000313" key="3">
    <source>
        <dbReference type="EMBL" id="KAL3125507.1"/>
    </source>
</evidence>
<comment type="caution">
    <text evidence="3">The sequence shown here is derived from an EMBL/GenBank/DDBJ whole genome shotgun (WGS) entry which is preliminary data.</text>
</comment>
<gene>
    <name evidence="3" type="ORF">niasHT_004471</name>
</gene>
<organism evidence="3 4">
    <name type="scientific">Heterodera trifolii</name>
    <dbReference type="NCBI Taxonomy" id="157864"/>
    <lineage>
        <taxon>Eukaryota</taxon>
        <taxon>Metazoa</taxon>
        <taxon>Ecdysozoa</taxon>
        <taxon>Nematoda</taxon>
        <taxon>Chromadorea</taxon>
        <taxon>Rhabditida</taxon>
        <taxon>Tylenchina</taxon>
        <taxon>Tylenchomorpha</taxon>
        <taxon>Tylenchoidea</taxon>
        <taxon>Heteroderidae</taxon>
        <taxon>Heteroderinae</taxon>
        <taxon>Heterodera</taxon>
    </lineage>
</organism>
<feature type="transmembrane region" description="Helical" evidence="2">
    <location>
        <begin position="61"/>
        <end position="86"/>
    </location>
</feature>
<keyword evidence="2" id="KW-0812">Transmembrane</keyword>
<dbReference type="AlphaFoldDB" id="A0ABD2MDA6"/>
<keyword evidence="2" id="KW-1133">Transmembrane helix</keyword>
<dbReference type="Proteomes" id="UP001620626">
    <property type="component" value="Unassembled WGS sequence"/>
</dbReference>
<protein>
    <submittedName>
        <fullName evidence="3">Uncharacterized protein</fullName>
    </submittedName>
</protein>
<keyword evidence="4" id="KW-1185">Reference proteome</keyword>
<accession>A0ABD2MDA6</accession>
<evidence type="ECO:0000313" key="4">
    <source>
        <dbReference type="Proteomes" id="UP001620626"/>
    </source>
</evidence>